<protein>
    <recommendedName>
        <fullName evidence="10">Wax synthase domain-containing protein</fullName>
    </recommendedName>
</protein>
<evidence type="ECO:0000259" key="10">
    <source>
        <dbReference type="Pfam" id="PF13813"/>
    </source>
</evidence>
<keyword evidence="6" id="KW-0443">Lipid metabolism</keyword>
<comment type="caution">
    <text evidence="11">The sequence shown here is derived from an EMBL/GenBank/DDBJ whole genome shotgun (WGS) entry which is preliminary data.</text>
</comment>
<name>A0ABD3DQN2_9LAMI</name>
<keyword evidence="4 9" id="KW-0812">Transmembrane</keyword>
<evidence type="ECO:0000256" key="8">
    <source>
        <dbReference type="ARBA" id="ARBA00023315"/>
    </source>
</evidence>
<dbReference type="Proteomes" id="UP001632038">
    <property type="component" value="Unassembled WGS sequence"/>
</dbReference>
<dbReference type="AlphaFoldDB" id="A0ABD3DQN2"/>
<evidence type="ECO:0000313" key="12">
    <source>
        <dbReference type="Proteomes" id="UP001632038"/>
    </source>
</evidence>
<comment type="similarity">
    <text evidence="2">Belongs to the wax synthase family.</text>
</comment>
<evidence type="ECO:0000256" key="1">
    <source>
        <dbReference type="ARBA" id="ARBA00004141"/>
    </source>
</evidence>
<organism evidence="11 12">
    <name type="scientific">Castilleja foliolosa</name>
    <dbReference type="NCBI Taxonomy" id="1961234"/>
    <lineage>
        <taxon>Eukaryota</taxon>
        <taxon>Viridiplantae</taxon>
        <taxon>Streptophyta</taxon>
        <taxon>Embryophyta</taxon>
        <taxon>Tracheophyta</taxon>
        <taxon>Spermatophyta</taxon>
        <taxon>Magnoliopsida</taxon>
        <taxon>eudicotyledons</taxon>
        <taxon>Gunneridae</taxon>
        <taxon>Pentapetalae</taxon>
        <taxon>asterids</taxon>
        <taxon>lamiids</taxon>
        <taxon>Lamiales</taxon>
        <taxon>Orobanchaceae</taxon>
        <taxon>Pedicularideae</taxon>
        <taxon>Castillejinae</taxon>
        <taxon>Castilleja</taxon>
    </lineage>
</organism>
<reference evidence="12" key="1">
    <citation type="journal article" date="2024" name="IScience">
        <title>Strigolactones Initiate the Formation of Haustorium-like Structures in Castilleja.</title>
        <authorList>
            <person name="Buerger M."/>
            <person name="Peterson D."/>
            <person name="Chory J."/>
        </authorList>
    </citation>
    <scope>NUCLEOTIDE SEQUENCE [LARGE SCALE GENOMIC DNA]</scope>
</reference>
<feature type="transmembrane region" description="Helical" evidence="9">
    <location>
        <begin position="165"/>
        <end position="188"/>
    </location>
</feature>
<feature type="transmembrane region" description="Helical" evidence="9">
    <location>
        <begin position="33"/>
        <end position="51"/>
    </location>
</feature>
<evidence type="ECO:0000256" key="7">
    <source>
        <dbReference type="ARBA" id="ARBA00023136"/>
    </source>
</evidence>
<evidence type="ECO:0000313" key="11">
    <source>
        <dbReference type="EMBL" id="KAL3643324.1"/>
    </source>
</evidence>
<keyword evidence="3" id="KW-0808">Transferase</keyword>
<keyword evidence="7 9" id="KW-0472">Membrane</keyword>
<keyword evidence="8" id="KW-0012">Acyltransferase</keyword>
<dbReference type="PANTHER" id="PTHR31595:SF46">
    <property type="entry name" value="ACYL-COA--STEROL O-ACYLTRANSFERASE 1"/>
    <property type="match status" value="1"/>
</dbReference>
<evidence type="ECO:0000256" key="9">
    <source>
        <dbReference type="SAM" id="Phobius"/>
    </source>
</evidence>
<dbReference type="PANTHER" id="PTHR31595">
    <property type="entry name" value="LONG-CHAIN-ALCOHOL O-FATTY-ACYLTRANSFERASE 3-RELATED"/>
    <property type="match status" value="1"/>
</dbReference>
<feature type="transmembrane region" description="Helical" evidence="9">
    <location>
        <begin position="308"/>
        <end position="326"/>
    </location>
</feature>
<dbReference type="EMBL" id="JAVIJP010000016">
    <property type="protein sequence ID" value="KAL3643324.1"/>
    <property type="molecule type" value="Genomic_DNA"/>
</dbReference>
<dbReference type="GO" id="GO:0016020">
    <property type="term" value="C:membrane"/>
    <property type="evidence" value="ECO:0007669"/>
    <property type="project" value="UniProtKB-SubCell"/>
</dbReference>
<sequence length="377" mass="42993">MEEEIINFIKVWSSVHMSACYCYGISKLVPKGTIRFFMFLPVLCLFVLLPLSLNKVNLILPTAFCVTWLATFKVLLLVFGTGPLSSPSLSLSQFVFIFCLPIKLQWARSPNSGPIREIKHPKKTWNQGNTNKIGLRSILRITKKFPIMIFLLFLGYNKHRLPRDIVLLLSCFFGFTGLETGLEAAAFIGRLSLGMQVEPPFDGPYSSTSFQDFWGRRWNRVASNSLRSTVFDPTLHYTSRTLGRKWAIILALLATFIVSDLMHEIIYYYMGRVRPGWGTLSFFLVQGLCVVIESTLKRKISSNWQVPQKIIGPLIFVFVLCTYTWLGFTELMEHNVTDRALEEYAAFGTFVMNLGLDWVKMGYNLLVKLCSTIAQLL</sequence>
<proteinExistence type="inferred from homology"/>
<keyword evidence="5 9" id="KW-1133">Transmembrane helix</keyword>
<feature type="domain" description="Wax synthase" evidence="10">
    <location>
        <begin position="198"/>
        <end position="284"/>
    </location>
</feature>
<dbReference type="GO" id="GO:0006629">
    <property type="term" value="P:lipid metabolic process"/>
    <property type="evidence" value="ECO:0007669"/>
    <property type="project" value="UniProtKB-KW"/>
</dbReference>
<accession>A0ABD3DQN2</accession>
<keyword evidence="12" id="KW-1185">Reference proteome</keyword>
<dbReference type="InterPro" id="IPR044851">
    <property type="entry name" value="Wax_synthase"/>
</dbReference>
<evidence type="ECO:0000256" key="6">
    <source>
        <dbReference type="ARBA" id="ARBA00023098"/>
    </source>
</evidence>
<feature type="transmembrane region" description="Helical" evidence="9">
    <location>
        <begin position="58"/>
        <end position="82"/>
    </location>
</feature>
<evidence type="ECO:0000256" key="3">
    <source>
        <dbReference type="ARBA" id="ARBA00022679"/>
    </source>
</evidence>
<evidence type="ECO:0000256" key="2">
    <source>
        <dbReference type="ARBA" id="ARBA00007282"/>
    </source>
</evidence>
<feature type="transmembrane region" description="Helical" evidence="9">
    <location>
        <begin position="276"/>
        <end position="296"/>
    </location>
</feature>
<comment type="subcellular location">
    <subcellularLocation>
        <location evidence="1">Membrane</location>
        <topology evidence="1">Multi-pass membrane protein</topology>
    </subcellularLocation>
</comment>
<evidence type="ECO:0000256" key="4">
    <source>
        <dbReference type="ARBA" id="ARBA00022692"/>
    </source>
</evidence>
<dbReference type="InterPro" id="IPR032805">
    <property type="entry name" value="Wax_synthase_dom"/>
</dbReference>
<dbReference type="Pfam" id="PF13813">
    <property type="entry name" value="MBOAT_2"/>
    <property type="match status" value="1"/>
</dbReference>
<gene>
    <name evidence="11" type="ORF">CASFOL_014139</name>
</gene>
<evidence type="ECO:0000256" key="5">
    <source>
        <dbReference type="ARBA" id="ARBA00022989"/>
    </source>
</evidence>
<dbReference type="GO" id="GO:0016746">
    <property type="term" value="F:acyltransferase activity"/>
    <property type="evidence" value="ECO:0007669"/>
    <property type="project" value="UniProtKB-KW"/>
</dbReference>
<feature type="transmembrane region" description="Helical" evidence="9">
    <location>
        <begin position="246"/>
        <end position="270"/>
    </location>
</feature>